<sequence length="541" mass="59666">MGTRRHAWDTRRWLLVGVTTTLVVSALLSALGAWVFSHSTAVNGRLVDYSSPALIAAVRLETAYADQDAAVRGYVWTGDASLLDGYAMGRATEQEQAAVLRELFRDDPTASNELRVVQERARAWQDRVVRPVLAVPPGSEPPAEVRAAVADTSAYPALRTAAREQQHRLQRQRDSARADLQDVRDLRTWVFSGIALVVVGGAIMVFAGLRHGVTRPMSRLVADANAVAGGDFRHEITPTGPADLRALADAMEAMRRRLADELAFSDDTRRRLDEQATELRRSNADLEQFAYVASHDLQEPLRKIASFCRLLDKRYHGQLDERADRYLDFAVDGAVRMQTLIDDLLAFSRVGRSPATETSVDLNAVYETVIGDLDLAIRDAHAEVRHDPLPTVRGDRTQLSLVMQNLIANAVKFRKPDRPVRVSVEAEAMDGMWRISVSDDGIGIDPSQADRIFVIFQRLHTREAYSGNGMGLAMCKKIVEFHGGTIGLDPEYTTGTRIVFTLPSADGPDAERPGPETASERRTAHRGGKPRSLAEVPPPQP</sequence>
<feature type="region of interest" description="Disordered" evidence="11">
    <location>
        <begin position="501"/>
        <end position="541"/>
    </location>
</feature>
<evidence type="ECO:0000256" key="6">
    <source>
        <dbReference type="ARBA" id="ARBA00022692"/>
    </source>
</evidence>
<keyword evidence="16" id="KW-1185">Reference proteome</keyword>
<evidence type="ECO:0000256" key="9">
    <source>
        <dbReference type="ARBA" id="ARBA00023012"/>
    </source>
</evidence>
<comment type="catalytic activity">
    <reaction evidence="1">
        <text>ATP + protein L-histidine = ADP + protein N-phospho-L-histidine.</text>
        <dbReference type="EC" id="2.7.13.3"/>
    </reaction>
</comment>
<evidence type="ECO:0000313" key="15">
    <source>
        <dbReference type="EMBL" id="OPC85316.1"/>
    </source>
</evidence>
<evidence type="ECO:0000256" key="3">
    <source>
        <dbReference type="ARBA" id="ARBA00012438"/>
    </source>
</evidence>
<evidence type="ECO:0000256" key="1">
    <source>
        <dbReference type="ARBA" id="ARBA00000085"/>
    </source>
</evidence>
<feature type="domain" description="Histidine kinase" evidence="13">
    <location>
        <begin position="292"/>
        <end position="506"/>
    </location>
</feature>
<dbReference type="InterPro" id="IPR005467">
    <property type="entry name" value="His_kinase_dom"/>
</dbReference>
<dbReference type="InterPro" id="IPR003660">
    <property type="entry name" value="HAMP_dom"/>
</dbReference>
<keyword evidence="9" id="KW-0902">Two-component regulatory system</keyword>
<keyword evidence="4" id="KW-0597">Phosphoprotein</keyword>
<comment type="subcellular location">
    <subcellularLocation>
        <location evidence="2">Cell membrane</location>
    </subcellularLocation>
</comment>
<protein>
    <recommendedName>
        <fullName evidence="3">histidine kinase</fullName>
        <ecNumber evidence="3">2.7.13.3</ecNumber>
    </recommendedName>
</protein>
<dbReference type="SMART" id="SM00388">
    <property type="entry name" value="HisKA"/>
    <property type="match status" value="1"/>
</dbReference>
<dbReference type="CDD" id="cd06225">
    <property type="entry name" value="HAMP"/>
    <property type="match status" value="1"/>
</dbReference>
<dbReference type="EMBL" id="MWQN01000001">
    <property type="protein sequence ID" value="OPC85316.1"/>
    <property type="molecule type" value="Genomic_DNA"/>
</dbReference>
<keyword evidence="5" id="KW-0808">Transferase</keyword>
<gene>
    <name evidence="15" type="ORF">B4N89_26160</name>
</gene>
<evidence type="ECO:0000256" key="12">
    <source>
        <dbReference type="SAM" id="Phobius"/>
    </source>
</evidence>
<dbReference type="PANTHER" id="PTHR43304">
    <property type="entry name" value="PHYTOCHROME-LIKE PROTEIN CPH1"/>
    <property type="match status" value="1"/>
</dbReference>
<dbReference type="FunFam" id="3.30.565.10:FF:000006">
    <property type="entry name" value="Sensor histidine kinase WalK"/>
    <property type="match status" value="1"/>
</dbReference>
<comment type="caution">
    <text evidence="15">The sequence shown here is derived from an EMBL/GenBank/DDBJ whole genome shotgun (WGS) entry which is preliminary data.</text>
</comment>
<dbReference type="Pfam" id="PF05227">
    <property type="entry name" value="CHASE3"/>
    <property type="match status" value="1"/>
</dbReference>
<dbReference type="PANTHER" id="PTHR43304:SF1">
    <property type="entry name" value="PAC DOMAIN-CONTAINING PROTEIN"/>
    <property type="match status" value="1"/>
</dbReference>
<accession>A0A1T3P890</accession>
<proteinExistence type="predicted"/>
<dbReference type="InterPro" id="IPR003661">
    <property type="entry name" value="HisK_dim/P_dom"/>
</dbReference>
<keyword evidence="8 12" id="KW-1133">Transmembrane helix</keyword>
<feature type="transmembrane region" description="Helical" evidence="12">
    <location>
        <begin position="189"/>
        <end position="209"/>
    </location>
</feature>
<evidence type="ECO:0000256" key="7">
    <source>
        <dbReference type="ARBA" id="ARBA00022777"/>
    </source>
</evidence>
<dbReference type="SMART" id="SM00304">
    <property type="entry name" value="HAMP"/>
    <property type="match status" value="1"/>
</dbReference>
<feature type="transmembrane region" description="Helical" evidence="12">
    <location>
        <begin position="12"/>
        <end position="36"/>
    </location>
</feature>
<dbReference type="InterPro" id="IPR003594">
    <property type="entry name" value="HATPase_dom"/>
</dbReference>
<evidence type="ECO:0000256" key="4">
    <source>
        <dbReference type="ARBA" id="ARBA00022553"/>
    </source>
</evidence>
<dbReference type="InterPro" id="IPR036890">
    <property type="entry name" value="HATPase_C_sf"/>
</dbReference>
<dbReference type="Pfam" id="PF00512">
    <property type="entry name" value="HisKA"/>
    <property type="match status" value="1"/>
</dbReference>
<dbReference type="InterPro" id="IPR036097">
    <property type="entry name" value="HisK_dim/P_sf"/>
</dbReference>
<keyword evidence="6 12" id="KW-0812">Transmembrane</keyword>
<dbReference type="InterPro" id="IPR052162">
    <property type="entry name" value="Sensor_kinase/Photoreceptor"/>
</dbReference>
<evidence type="ECO:0000256" key="11">
    <source>
        <dbReference type="SAM" id="MobiDB-lite"/>
    </source>
</evidence>
<keyword evidence="7 15" id="KW-0418">Kinase</keyword>
<dbReference type="Gene3D" id="3.30.565.10">
    <property type="entry name" value="Histidine kinase-like ATPase, C-terminal domain"/>
    <property type="match status" value="1"/>
</dbReference>
<organism evidence="15 16">
    <name type="scientific">Embleya scabrispora</name>
    <dbReference type="NCBI Taxonomy" id="159449"/>
    <lineage>
        <taxon>Bacteria</taxon>
        <taxon>Bacillati</taxon>
        <taxon>Actinomycetota</taxon>
        <taxon>Actinomycetes</taxon>
        <taxon>Kitasatosporales</taxon>
        <taxon>Streptomycetaceae</taxon>
        <taxon>Embleya</taxon>
    </lineage>
</organism>
<dbReference type="GO" id="GO:0005886">
    <property type="term" value="C:plasma membrane"/>
    <property type="evidence" value="ECO:0007669"/>
    <property type="project" value="UniProtKB-SubCell"/>
</dbReference>
<dbReference type="PRINTS" id="PR00344">
    <property type="entry name" value="BCTRLSENSOR"/>
</dbReference>
<evidence type="ECO:0000313" key="16">
    <source>
        <dbReference type="Proteomes" id="UP000190037"/>
    </source>
</evidence>
<dbReference type="Pfam" id="PF02518">
    <property type="entry name" value="HATPase_c"/>
    <property type="match status" value="1"/>
</dbReference>
<feature type="coiled-coil region" evidence="10">
    <location>
        <begin position="159"/>
        <end position="186"/>
    </location>
</feature>
<evidence type="ECO:0000256" key="8">
    <source>
        <dbReference type="ARBA" id="ARBA00022989"/>
    </source>
</evidence>
<dbReference type="Pfam" id="PF00672">
    <property type="entry name" value="HAMP"/>
    <property type="match status" value="1"/>
</dbReference>
<dbReference type="EC" id="2.7.13.3" evidence="3"/>
<dbReference type="Proteomes" id="UP000190037">
    <property type="component" value="Unassembled WGS sequence"/>
</dbReference>
<reference evidence="15 16" key="1">
    <citation type="submission" date="2017-03" db="EMBL/GenBank/DDBJ databases">
        <title>Draft genome sequence of Streptomyces scabrisporus NF3, endophyte isolated from Amphipterygium adstringens.</title>
        <authorList>
            <person name="Vazquez M."/>
            <person name="Ceapa C.D."/>
            <person name="Rodriguez Luna D."/>
            <person name="Sanchez Esquivel S."/>
        </authorList>
    </citation>
    <scope>NUCLEOTIDE SEQUENCE [LARGE SCALE GENOMIC DNA]</scope>
    <source>
        <strain evidence="15 16">NF3</strain>
    </source>
</reference>
<keyword evidence="10" id="KW-0175">Coiled coil</keyword>
<dbReference type="CDD" id="cd00082">
    <property type="entry name" value="HisKA"/>
    <property type="match status" value="1"/>
</dbReference>
<dbReference type="Gene3D" id="1.10.287.130">
    <property type="match status" value="1"/>
</dbReference>
<keyword evidence="12" id="KW-0472">Membrane</keyword>
<feature type="compositionally biased region" description="Basic and acidic residues" evidence="11">
    <location>
        <begin position="509"/>
        <end position="522"/>
    </location>
</feature>
<dbReference type="InterPro" id="IPR007891">
    <property type="entry name" value="CHASE3"/>
</dbReference>
<evidence type="ECO:0000256" key="5">
    <source>
        <dbReference type="ARBA" id="ARBA00022679"/>
    </source>
</evidence>
<evidence type="ECO:0000256" key="2">
    <source>
        <dbReference type="ARBA" id="ARBA00004236"/>
    </source>
</evidence>
<dbReference type="SUPFAM" id="SSF55874">
    <property type="entry name" value="ATPase domain of HSP90 chaperone/DNA topoisomerase II/histidine kinase"/>
    <property type="match status" value="1"/>
</dbReference>
<dbReference type="SUPFAM" id="SSF47384">
    <property type="entry name" value="Homodimeric domain of signal transducing histidine kinase"/>
    <property type="match status" value="1"/>
</dbReference>
<dbReference type="AlphaFoldDB" id="A0A1T3P890"/>
<dbReference type="SUPFAM" id="SSF158472">
    <property type="entry name" value="HAMP domain-like"/>
    <property type="match status" value="1"/>
</dbReference>
<dbReference type="OrthoDB" id="9808408at2"/>
<dbReference type="STRING" id="159449.B4N89_26160"/>
<dbReference type="GO" id="GO:0000155">
    <property type="term" value="F:phosphorelay sensor kinase activity"/>
    <property type="evidence" value="ECO:0007669"/>
    <property type="project" value="InterPro"/>
</dbReference>
<evidence type="ECO:0000259" key="13">
    <source>
        <dbReference type="PROSITE" id="PS50109"/>
    </source>
</evidence>
<evidence type="ECO:0000259" key="14">
    <source>
        <dbReference type="PROSITE" id="PS50885"/>
    </source>
</evidence>
<dbReference type="Gene3D" id="6.10.340.10">
    <property type="match status" value="1"/>
</dbReference>
<feature type="domain" description="HAMP" evidence="14">
    <location>
        <begin position="211"/>
        <end position="263"/>
    </location>
</feature>
<evidence type="ECO:0000256" key="10">
    <source>
        <dbReference type="SAM" id="Coils"/>
    </source>
</evidence>
<dbReference type="InterPro" id="IPR004358">
    <property type="entry name" value="Sig_transdc_His_kin-like_C"/>
</dbReference>
<dbReference type="PROSITE" id="PS50109">
    <property type="entry name" value="HIS_KIN"/>
    <property type="match status" value="1"/>
</dbReference>
<name>A0A1T3P890_9ACTN</name>
<dbReference type="SMART" id="SM00387">
    <property type="entry name" value="HATPase_c"/>
    <property type="match status" value="1"/>
</dbReference>
<dbReference type="PROSITE" id="PS50885">
    <property type="entry name" value="HAMP"/>
    <property type="match status" value="1"/>
</dbReference>